<dbReference type="Proteomes" id="UP001454036">
    <property type="component" value="Unassembled WGS sequence"/>
</dbReference>
<evidence type="ECO:0000256" key="2">
    <source>
        <dbReference type="ARBA" id="ARBA00008834"/>
    </source>
</evidence>
<dbReference type="EMBL" id="BAABME010020031">
    <property type="protein sequence ID" value="GAA0159116.1"/>
    <property type="molecule type" value="Genomic_DNA"/>
</dbReference>
<dbReference type="SUPFAM" id="SSF51126">
    <property type="entry name" value="Pectin lyase-like"/>
    <property type="match status" value="1"/>
</dbReference>
<dbReference type="GO" id="GO:0004650">
    <property type="term" value="F:polygalacturonase activity"/>
    <property type="evidence" value="ECO:0007669"/>
    <property type="project" value="InterPro"/>
</dbReference>
<comment type="subcellular location">
    <subcellularLocation>
        <location evidence="1">Secreted</location>
        <location evidence="1">Cell wall</location>
    </subcellularLocation>
</comment>
<dbReference type="GO" id="GO:0071555">
    <property type="term" value="P:cell wall organization"/>
    <property type="evidence" value="ECO:0007669"/>
    <property type="project" value="UniProtKB-KW"/>
</dbReference>
<dbReference type="GO" id="GO:0005975">
    <property type="term" value="P:carbohydrate metabolic process"/>
    <property type="evidence" value="ECO:0007669"/>
    <property type="project" value="InterPro"/>
</dbReference>
<keyword evidence="7" id="KW-0961">Cell wall biogenesis/degradation</keyword>
<evidence type="ECO:0008006" key="12">
    <source>
        <dbReference type="Google" id="ProtNLM"/>
    </source>
</evidence>
<comment type="caution">
    <text evidence="10">The sequence shown here is derived from an EMBL/GenBank/DDBJ whole genome shotgun (WGS) entry which is preliminary data.</text>
</comment>
<accession>A0AAV3Q6T4</accession>
<evidence type="ECO:0000256" key="1">
    <source>
        <dbReference type="ARBA" id="ARBA00004191"/>
    </source>
</evidence>
<keyword evidence="4" id="KW-0964">Secreted</keyword>
<gene>
    <name evidence="10" type="ORF">LIER_38797</name>
</gene>
<name>A0AAV3Q6T4_LITER</name>
<dbReference type="InterPro" id="IPR000743">
    <property type="entry name" value="Glyco_hydro_28"/>
</dbReference>
<dbReference type="PANTHER" id="PTHR31375">
    <property type="match status" value="1"/>
</dbReference>
<dbReference type="InterPro" id="IPR011050">
    <property type="entry name" value="Pectin_lyase_fold/virulence"/>
</dbReference>
<evidence type="ECO:0000313" key="11">
    <source>
        <dbReference type="Proteomes" id="UP001454036"/>
    </source>
</evidence>
<organism evidence="10 11">
    <name type="scientific">Lithospermum erythrorhizon</name>
    <name type="common">Purple gromwell</name>
    <name type="synonym">Lithospermum officinale var. erythrorhizon</name>
    <dbReference type="NCBI Taxonomy" id="34254"/>
    <lineage>
        <taxon>Eukaryota</taxon>
        <taxon>Viridiplantae</taxon>
        <taxon>Streptophyta</taxon>
        <taxon>Embryophyta</taxon>
        <taxon>Tracheophyta</taxon>
        <taxon>Spermatophyta</taxon>
        <taxon>Magnoliopsida</taxon>
        <taxon>eudicotyledons</taxon>
        <taxon>Gunneridae</taxon>
        <taxon>Pentapetalae</taxon>
        <taxon>asterids</taxon>
        <taxon>lamiids</taxon>
        <taxon>Boraginales</taxon>
        <taxon>Boraginaceae</taxon>
        <taxon>Boraginoideae</taxon>
        <taxon>Lithospermeae</taxon>
        <taxon>Lithospermum</taxon>
    </lineage>
</organism>
<evidence type="ECO:0000256" key="5">
    <source>
        <dbReference type="ARBA" id="ARBA00022801"/>
    </source>
</evidence>
<dbReference type="SMART" id="SM00710">
    <property type="entry name" value="PbH1"/>
    <property type="match status" value="4"/>
</dbReference>
<evidence type="ECO:0000256" key="8">
    <source>
        <dbReference type="PROSITE-ProRule" id="PRU10052"/>
    </source>
</evidence>
<reference evidence="10 11" key="1">
    <citation type="submission" date="2024-01" db="EMBL/GenBank/DDBJ databases">
        <title>The complete chloroplast genome sequence of Lithospermum erythrorhizon: insights into the phylogenetic relationship among Boraginaceae species and the maternal lineages of purple gromwells.</title>
        <authorList>
            <person name="Okada T."/>
            <person name="Watanabe K."/>
        </authorList>
    </citation>
    <scope>NUCLEOTIDE SEQUENCE [LARGE SCALE GENOMIC DNA]</scope>
</reference>
<dbReference type="InterPro" id="IPR006626">
    <property type="entry name" value="PbH1"/>
</dbReference>
<dbReference type="Pfam" id="PF00295">
    <property type="entry name" value="Glyco_hydro_28"/>
    <property type="match status" value="1"/>
</dbReference>
<sequence length="221" mass="23785">MHLSFDHCENVVAANLTVRAPKESPNTDGIHVTSTQNIKIQNCIVGTGDDCISIVSGSKNVQAFNIECGPGHGISIGSLGKDHAKANVSNVYVKHATLHNTTNGVRIKTWQGGLGYANNIKFEDVVMMNVTNPIIINQNYCDKEGPCQEQKNAVQVENVVYKNIRGTSASEVAMDFNCSKSIPCENIKLNSIHLIGQGVKDVKTLFVNANLTAVGDVLPPI</sequence>
<comment type="similarity">
    <text evidence="2 9">Belongs to the glycosyl hydrolase 28 family.</text>
</comment>
<keyword evidence="11" id="KW-1185">Reference proteome</keyword>
<dbReference type="PROSITE" id="PS00502">
    <property type="entry name" value="POLYGALACTURONASE"/>
    <property type="match status" value="1"/>
</dbReference>
<keyword evidence="5 9" id="KW-0378">Hydrolase</keyword>
<proteinExistence type="inferred from homology"/>
<evidence type="ECO:0000256" key="7">
    <source>
        <dbReference type="ARBA" id="ARBA00023316"/>
    </source>
</evidence>
<dbReference type="Gene3D" id="2.160.20.10">
    <property type="entry name" value="Single-stranded right-handed beta-helix, Pectin lyase-like"/>
    <property type="match status" value="1"/>
</dbReference>
<protein>
    <recommendedName>
        <fullName evidence="12">Polygalacturonase</fullName>
    </recommendedName>
</protein>
<evidence type="ECO:0000256" key="3">
    <source>
        <dbReference type="ARBA" id="ARBA00022512"/>
    </source>
</evidence>
<keyword evidence="3" id="KW-0134">Cell wall</keyword>
<keyword evidence="6 9" id="KW-0326">Glycosidase</keyword>
<dbReference type="InterPro" id="IPR012334">
    <property type="entry name" value="Pectin_lyas_fold"/>
</dbReference>
<evidence type="ECO:0000313" key="10">
    <source>
        <dbReference type="EMBL" id="GAA0159116.1"/>
    </source>
</evidence>
<evidence type="ECO:0000256" key="6">
    <source>
        <dbReference type="ARBA" id="ARBA00023295"/>
    </source>
</evidence>
<dbReference type="AlphaFoldDB" id="A0AAV3Q6T4"/>
<evidence type="ECO:0000256" key="9">
    <source>
        <dbReference type="RuleBase" id="RU361169"/>
    </source>
</evidence>
<feature type="active site" evidence="8">
    <location>
        <position position="72"/>
    </location>
</feature>
<evidence type="ECO:0000256" key="4">
    <source>
        <dbReference type="ARBA" id="ARBA00022525"/>
    </source>
</evidence>